<evidence type="ECO:0000313" key="2">
    <source>
        <dbReference type="Proteomes" id="UP000624703"/>
    </source>
</evidence>
<comment type="caution">
    <text evidence="1">The sequence shown here is derived from an EMBL/GenBank/DDBJ whole genome shotgun (WGS) entry which is preliminary data.</text>
</comment>
<proteinExistence type="predicted"/>
<evidence type="ECO:0000313" key="1">
    <source>
        <dbReference type="EMBL" id="MBK1791421.1"/>
    </source>
</evidence>
<gene>
    <name evidence="1" type="ORF">JIN82_09685</name>
</gene>
<keyword evidence="2" id="KW-1185">Reference proteome</keyword>
<name>A0A8J7MDT6_9BACT</name>
<accession>A0A8J7MDT6</accession>
<sequence>MKSALITMGAVCVTMVSAVAEYRVPYGVFKVDQLEEAKSQAKEKERPLAFVWMNPGTT</sequence>
<reference evidence="1" key="1">
    <citation type="submission" date="2021-01" db="EMBL/GenBank/DDBJ databases">
        <title>Modified the classification status of verrucomicrobia.</title>
        <authorList>
            <person name="Feng X."/>
        </authorList>
    </citation>
    <scope>NUCLEOTIDE SEQUENCE</scope>
    <source>
        <strain evidence="1">_KCTC 22039</strain>
    </source>
</reference>
<organism evidence="1 2">
    <name type="scientific">Persicirhabdus sediminis</name>
    <dbReference type="NCBI Taxonomy" id="454144"/>
    <lineage>
        <taxon>Bacteria</taxon>
        <taxon>Pseudomonadati</taxon>
        <taxon>Verrucomicrobiota</taxon>
        <taxon>Verrucomicrobiia</taxon>
        <taxon>Verrucomicrobiales</taxon>
        <taxon>Verrucomicrobiaceae</taxon>
        <taxon>Persicirhabdus</taxon>
    </lineage>
</organism>
<dbReference type="AlphaFoldDB" id="A0A8J7MDT6"/>
<protein>
    <submittedName>
        <fullName evidence="1">Uncharacterized protein</fullName>
    </submittedName>
</protein>
<dbReference type="Proteomes" id="UP000624703">
    <property type="component" value="Unassembled WGS sequence"/>
</dbReference>
<dbReference type="RefSeq" id="WP_200311427.1">
    <property type="nucleotide sequence ID" value="NZ_JAENIM010000039.1"/>
</dbReference>
<dbReference type="EMBL" id="JAENIM010000039">
    <property type="protein sequence ID" value="MBK1791421.1"/>
    <property type="molecule type" value="Genomic_DNA"/>
</dbReference>